<dbReference type="EMBL" id="JAFIRN010000003">
    <property type="protein sequence ID" value="KAG5853335.1"/>
    <property type="molecule type" value="Genomic_DNA"/>
</dbReference>
<evidence type="ECO:0000313" key="2">
    <source>
        <dbReference type="Proteomes" id="UP001044222"/>
    </source>
</evidence>
<reference evidence="1" key="1">
    <citation type="submission" date="2021-01" db="EMBL/GenBank/DDBJ databases">
        <title>A chromosome-scale assembly of European eel, Anguilla anguilla.</title>
        <authorList>
            <person name="Henkel C."/>
            <person name="Jong-Raadsen S.A."/>
            <person name="Dufour S."/>
            <person name="Weltzien F.-A."/>
            <person name="Palstra A.P."/>
            <person name="Pelster B."/>
            <person name="Spaink H.P."/>
            <person name="Van Den Thillart G.E."/>
            <person name="Jansen H."/>
            <person name="Zahm M."/>
            <person name="Klopp C."/>
            <person name="Cedric C."/>
            <person name="Louis A."/>
            <person name="Berthelot C."/>
            <person name="Parey E."/>
            <person name="Roest Crollius H."/>
            <person name="Montfort J."/>
            <person name="Robinson-Rechavi M."/>
            <person name="Bucao C."/>
            <person name="Bouchez O."/>
            <person name="Gislard M."/>
            <person name="Lluch J."/>
            <person name="Milhes M."/>
            <person name="Lampietro C."/>
            <person name="Lopez Roques C."/>
            <person name="Donnadieu C."/>
            <person name="Braasch I."/>
            <person name="Desvignes T."/>
            <person name="Postlethwait J."/>
            <person name="Bobe J."/>
            <person name="Guiguen Y."/>
            <person name="Dirks R."/>
        </authorList>
    </citation>
    <scope>NUCLEOTIDE SEQUENCE</scope>
    <source>
        <strain evidence="1">Tag_6206</strain>
        <tissue evidence="1">Liver</tissue>
    </source>
</reference>
<feature type="non-terminal residue" evidence="1">
    <location>
        <position position="99"/>
    </location>
</feature>
<name>A0A9D3S3E2_ANGAN</name>
<organism evidence="1 2">
    <name type="scientific">Anguilla anguilla</name>
    <name type="common">European freshwater eel</name>
    <name type="synonym">Muraena anguilla</name>
    <dbReference type="NCBI Taxonomy" id="7936"/>
    <lineage>
        <taxon>Eukaryota</taxon>
        <taxon>Metazoa</taxon>
        <taxon>Chordata</taxon>
        <taxon>Craniata</taxon>
        <taxon>Vertebrata</taxon>
        <taxon>Euteleostomi</taxon>
        <taxon>Actinopterygii</taxon>
        <taxon>Neopterygii</taxon>
        <taxon>Teleostei</taxon>
        <taxon>Anguilliformes</taxon>
        <taxon>Anguillidae</taxon>
        <taxon>Anguilla</taxon>
    </lineage>
</organism>
<keyword evidence="2" id="KW-1185">Reference proteome</keyword>
<sequence length="99" mass="10283">MRFLYPQAEAASLQALGHGICAKVAAATLEDAAAAFVSGLRDAGYDLGTDRPRPAVRALLGRCLRPPVVCDARWANAGGRPLPPGALAASYVPQLADRV</sequence>
<proteinExistence type="predicted"/>
<protein>
    <submittedName>
        <fullName evidence="1">Uncharacterized protein</fullName>
    </submittedName>
</protein>
<accession>A0A9D3S3E2</accession>
<evidence type="ECO:0000313" key="1">
    <source>
        <dbReference type="EMBL" id="KAG5853335.1"/>
    </source>
</evidence>
<dbReference type="Proteomes" id="UP001044222">
    <property type="component" value="Unassembled WGS sequence"/>
</dbReference>
<dbReference type="AlphaFoldDB" id="A0A9D3S3E2"/>
<gene>
    <name evidence="1" type="ORF">ANANG_G00072110</name>
</gene>
<comment type="caution">
    <text evidence="1">The sequence shown here is derived from an EMBL/GenBank/DDBJ whole genome shotgun (WGS) entry which is preliminary data.</text>
</comment>